<evidence type="ECO:0000256" key="4">
    <source>
        <dbReference type="ARBA" id="ARBA00022801"/>
    </source>
</evidence>
<dbReference type="PROSITE" id="PS50994">
    <property type="entry name" value="INTEGRASE"/>
    <property type="match status" value="1"/>
</dbReference>
<keyword evidence="8" id="KW-0239">DNA-directed DNA polymerase</keyword>
<dbReference type="SUPFAM" id="SSF53098">
    <property type="entry name" value="Ribonuclease H-like"/>
    <property type="match status" value="1"/>
</dbReference>
<dbReference type="Gene3D" id="3.30.420.10">
    <property type="entry name" value="Ribonuclease H-like superfamily/Ribonuclease H"/>
    <property type="match status" value="1"/>
</dbReference>
<proteinExistence type="predicted"/>
<dbReference type="GO" id="GO:0003887">
    <property type="term" value="F:DNA-directed DNA polymerase activity"/>
    <property type="evidence" value="ECO:0007669"/>
    <property type="project" value="UniProtKB-KW"/>
</dbReference>
<evidence type="ECO:0000256" key="5">
    <source>
        <dbReference type="ARBA" id="ARBA00022842"/>
    </source>
</evidence>
<evidence type="ECO:0000313" key="11">
    <source>
        <dbReference type="EMBL" id="GFY30771.1"/>
    </source>
</evidence>
<keyword evidence="9" id="KW-0233">DNA recombination</keyword>
<dbReference type="PANTHER" id="PTHR42648">
    <property type="entry name" value="TRANSPOSASE, PUTATIVE-RELATED"/>
    <property type="match status" value="1"/>
</dbReference>
<keyword evidence="5" id="KW-0460">Magnesium</keyword>
<reference evidence="11" key="1">
    <citation type="submission" date="2020-08" db="EMBL/GenBank/DDBJ databases">
        <title>Multicomponent nature underlies the extraordinary mechanical properties of spider dragline silk.</title>
        <authorList>
            <person name="Kono N."/>
            <person name="Nakamura H."/>
            <person name="Mori M."/>
            <person name="Yoshida Y."/>
            <person name="Ohtoshi R."/>
            <person name="Malay A.D."/>
            <person name="Moran D.A.P."/>
            <person name="Tomita M."/>
            <person name="Numata K."/>
            <person name="Arakawa K."/>
        </authorList>
    </citation>
    <scope>NUCLEOTIDE SEQUENCE</scope>
</reference>
<feature type="domain" description="Integrase catalytic" evidence="10">
    <location>
        <begin position="21"/>
        <end position="165"/>
    </location>
</feature>
<evidence type="ECO:0000256" key="2">
    <source>
        <dbReference type="ARBA" id="ARBA00022723"/>
    </source>
</evidence>
<protein>
    <submittedName>
        <fullName evidence="11">Retrovirus-related Pol polyprotein from transposon TNT 1-94</fullName>
    </submittedName>
</protein>
<evidence type="ECO:0000313" key="12">
    <source>
        <dbReference type="Proteomes" id="UP000887159"/>
    </source>
</evidence>
<keyword evidence="8" id="KW-0808">Transferase</keyword>
<dbReference type="GO" id="GO:0046872">
    <property type="term" value="F:metal ion binding"/>
    <property type="evidence" value="ECO:0007669"/>
    <property type="project" value="UniProtKB-KW"/>
</dbReference>
<dbReference type="GO" id="GO:0003676">
    <property type="term" value="F:nucleic acid binding"/>
    <property type="evidence" value="ECO:0007669"/>
    <property type="project" value="InterPro"/>
</dbReference>
<evidence type="ECO:0000256" key="6">
    <source>
        <dbReference type="ARBA" id="ARBA00022908"/>
    </source>
</evidence>
<dbReference type="InterPro" id="IPR012337">
    <property type="entry name" value="RNaseH-like_sf"/>
</dbReference>
<evidence type="ECO:0000256" key="8">
    <source>
        <dbReference type="ARBA" id="ARBA00022932"/>
    </source>
</evidence>
<keyword evidence="6" id="KW-0229">DNA integration</keyword>
<evidence type="ECO:0000256" key="3">
    <source>
        <dbReference type="ARBA" id="ARBA00022759"/>
    </source>
</evidence>
<keyword evidence="3" id="KW-0255">Endonuclease</keyword>
<organism evidence="11 12">
    <name type="scientific">Trichonephila clavipes</name>
    <name type="common">Golden silk orbweaver</name>
    <name type="synonym">Nephila clavipes</name>
    <dbReference type="NCBI Taxonomy" id="2585209"/>
    <lineage>
        <taxon>Eukaryota</taxon>
        <taxon>Metazoa</taxon>
        <taxon>Ecdysozoa</taxon>
        <taxon>Arthropoda</taxon>
        <taxon>Chelicerata</taxon>
        <taxon>Arachnida</taxon>
        <taxon>Araneae</taxon>
        <taxon>Araneomorphae</taxon>
        <taxon>Entelegynae</taxon>
        <taxon>Araneoidea</taxon>
        <taxon>Nephilidae</taxon>
        <taxon>Trichonephila</taxon>
    </lineage>
</organism>
<dbReference type="InterPro" id="IPR001584">
    <property type="entry name" value="Integrase_cat-core"/>
</dbReference>
<dbReference type="GO" id="GO:0003964">
    <property type="term" value="F:RNA-directed DNA polymerase activity"/>
    <property type="evidence" value="ECO:0007669"/>
    <property type="project" value="UniProtKB-KW"/>
</dbReference>
<keyword evidence="7" id="KW-0695">RNA-directed DNA polymerase</keyword>
<keyword evidence="4" id="KW-0378">Hydrolase</keyword>
<dbReference type="InterPro" id="IPR036397">
    <property type="entry name" value="RNaseH_sf"/>
</dbReference>
<dbReference type="Proteomes" id="UP000887159">
    <property type="component" value="Unassembled WGS sequence"/>
</dbReference>
<dbReference type="AlphaFoldDB" id="A0A8X6WAK4"/>
<dbReference type="InterPro" id="IPR039537">
    <property type="entry name" value="Retrotran_Ty1/copia-like"/>
</dbReference>
<comment type="caution">
    <text evidence="11">The sequence shown here is derived from an EMBL/GenBank/DDBJ whole genome shotgun (WGS) entry which is preliminary data.</text>
</comment>
<evidence type="ECO:0000256" key="1">
    <source>
        <dbReference type="ARBA" id="ARBA00022722"/>
    </source>
</evidence>
<dbReference type="GO" id="GO:0004519">
    <property type="term" value="F:endonuclease activity"/>
    <property type="evidence" value="ECO:0007669"/>
    <property type="project" value="UniProtKB-KW"/>
</dbReference>
<dbReference type="PANTHER" id="PTHR42648:SF11">
    <property type="entry name" value="TRANSPOSON TY4-P GAG-POL POLYPROTEIN"/>
    <property type="match status" value="1"/>
</dbReference>
<dbReference type="GO" id="GO:0015074">
    <property type="term" value="P:DNA integration"/>
    <property type="evidence" value="ECO:0007669"/>
    <property type="project" value="UniProtKB-KW"/>
</dbReference>
<evidence type="ECO:0000256" key="7">
    <source>
        <dbReference type="ARBA" id="ARBA00022918"/>
    </source>
</evidence>
<dbReference type="EMBL" id="BMAU01021394">
    <property type="protein sequence ID" value="GFY30771.1"/>
    <property type="molecule type" value="Genomic_DNA"/>
</dbReference>
<evidence type="ECO:0000256" key="9">
    <source>
        <dbReference type="ARBA" id="ARBA00023172"/>
    </source>
</evidence>
<gene>
    <name evidence="11" type="primary">POLX_1722</name>
    <name evidence="11" type="ORF">TNCV_3119311</name>
</gene>
<keyword evidence="8" id="KW-0548">Nucleotidyltransferase</keyword>
<sequence>MRVTARPWTYSLQAENMREQVNLKPTYVISLFAVDSHVITVRGINTRSQSREAWAVGDRILGLSDNGLETVAGYISRARGITTKCHSLGLDVSPRELVHHTVREFNGKFSKMRTDNGLEFENEQLDTYLANLGIYQEKPIPYNSESNGKVERANRVLLERARSLL</sequence>
<keyword evidence="12" id="KW-1185">Reference proteome</keyword>
<keyword evidence="2" id="KW-0479">Metal-binding</keyword>
<dbReference type="GO" id="GO:0016787">
    <property type="term" value="F:hydrolase activity"/>
    <property type="evidence" value="ECO:0007669"/>
    <property type="project" value="UniProtKB-KW"/>
</dbReference>
<evidence type="ECO:0000259" key="10">
    <source>
        <dbReference type="PROSITE" id="PS50994"/>
    </source>
</evidence>
<dbReference type="GO" id="GO:0006310">
    <property type="term" value="P:DNA recombination"/>
    <property type="evidence" value="ECO:0007669"/>
    <property type="project" value="UniProtKB-KW"/>
</dbReference>
<keyword evidence="1" id="KW-0540">Nuclease</keyword>
<name>A0A8X6WAK4_TRICX</name>
<accession>A0A8X6WAK4</accession>